<keyword evidence="11" id="KW-1185">Reference proteome</keyword>
<dbReference type="InterPro" id="IPR020422">
    <property type="entry name" value="TYR_PHOSPHATASE_DUAL_dom"/>
</dbReference>
<dbReference type="SUPFAM" id="SSF52799">
    <property type="entry name" value="(Phosphotyrosine protein) phosphatases II"/>
    <property type="match status" value="1"/>
</dbReference>
<dbReference type="CDD" id="cd14498">
    <property type="entry name" value="DSP"/>
    <property type="match status" value="1"/>
</dbReference>
<evidence type="ECO:0000256" key="1">
    <source>
        <dbReference type="ARBA" id="ARBA00008601"/>
    </source>
</evidence>
<evidence type="ECO:0000259" key="9">
    <source>
        <dbReference type="PROSITE" id="PS50056"/>
    </source>
</evidence>
<evidence type="ECO:0000256" key="5">
    <source>
        <dbReference type="ARBA" id="ARBA00048336"/>
    </source>
</evidence>
<comment type="similarity">
    <text evidence="1">Belongs to the protein-tyrosine phosphatase family. Non-receptor class dual specificity subfamily.</text>
</comment>
<feature type="coiled-coil region" evidence="6">
    <location>
        <begin position="212"/>
        <end position="239"/>
    </location>
</feature>
<dbReference type="GO" id="GO:0004722">
    <property type="term" value="F:protein serine/threonine phosphatase activity"/>
    <property type="evidence" value="ECO:0007669"/>
    <property type="project" value="UniProtKB-EC"/>
</dbReference>
<gene>
    <name evidence="10" type="ORF">RFI_10227</name>
</gene>
<evidence type="ECO:0000256" key="4">
    <source>
        <dbReference type="ARBA" id="ARBA00047761"/>
    </source>
</evidence>
<feature type="compositionally biased region" description="Low complexity" evidence="7">
    <location>
        <begin position="266"/>
        <end position="277"/>
    </location>
</feature>
<dbReference type="SMART" id="SM00195">
    <property type="entry name" value="DSPc"/>
    <property type="match status" value="1"/>
</dbReference>
<keyword evidence="2" id="KW-0378">Hydrolase</keyword>
<dbReference type="OrthoDB" id="426001at2759"/>
<reference evidence="10 11" key="1">
    <citation type="journal article" date="2013" name="Curr. Biol.">
        <title>The Genome of the Foraminiferan Reticulomyxa filosa.</title>
        <authorList>
            <person name="Glockner G."/>
            <person name="Hulsmann N."/>
            <person name="Schleicher M."/>
            <person name="Noegel A.A."/>
            <person name="Eichinger L."/>
            <person name="Gallinger C."/>
            <person name="Pawlowski J."/>
            <person name="Sierra R."/>
            <person name="Euteneuer U."/>
            <person name="Pillet L."/>
            <person name="Moustafa A."/>
            <person name="Platzer M."/>
            <person name="Groth M."/>
            <person name="Szafranski K."/>
            <person name="Schliwa M."/>
        </authorList>
    </citation>
    <scope>NUCLEOTIDE SEQUENCE [LARGE SCALE GENOMIC DNA]</scope>
</reference>
<evidence type="ECO:0000256" key="2">
    <source>
        <dbReference type="ARBA" id="ARBA00022801"/>
    </source>
</evidence>
<dbReference type="EMBL" id="ASPP01007573">
    <property type="protein sequence ID" value="ETO26907.1"/>
    <property type="molecule type" value="Genomic_DNA"/>
</dbReference>
<organism evidence="10 11">
    <name type="scientific">Reticulomyxa filosa</name>
    <dbReference type="NCBI Taxonomy" id="46433"/>
    <lineage>
        <taxon>Eukaryota</taxon>
        <taxon>Sar</taxon>
        <taxon>Rhizaria</taxon>
        <taxon>Retaria</taxon>
        <taxon>Foraminifera</taxon>
        <taxon>Monothalamids</taxon>
        <taxon>Reticulomyxidae</taxon>
        <taxon>Reticulomyxa</taxon>
    </lineage>
</organism>
<comment type="catalytic activity">
    <reaction evidence="5">
        <text>O-phospho-L-threonyl-[protein] + H2O = L-threonyl-[protein] + phosphate</text>
        <dbReference type="Rhea" id="RHEA:47004"/>
        <dbReference type="Rhea" id="RHEA-COMP:11060"/>
        <dbReference type="Rhea" id="RHEA-COMP:11605"/>
        <dbReference type="ChEBI" id="CHEBI:15377"/>
        <dbReference type="ChEBI" id="CHEBI:30013"/>
        <dbReference type="ChEBI" id="CHEBI:43474"/>
        <dbReference type="ChEBI" id="CHEBI:61977"/>
        <dbReference type="EC" id="3.1.3.16"/>
    </reaction>
</comment>
<evidence type="ECO:0000256" key="3">
    <source>
        <dbReference type="ARBA" id="ARBA00022912"/>
    </source>
</evidence>
<dbReference type="PROSITE" id="PS50056">
    <property type="entry name" value="TYR_PHOSPHATASE_2"/>
    <property type="match status" value="1"/>
</dbReference>
<keyword evidence="3" id="KW-0904">Protein phosphatase</keyword>
<dbReference type="PANTHER" id="PTHR45948:SF2">
    <property type="entry name" value="DUAL SPECIFICITY PROTEIN PHOSPHATASE"/>
    <property type="match status" value="1"/>
</dbReference>
<dbReference type="AlphaFoldDB" id="X6NNH0"/>
<feature type="domain" description="Tyrosine specific protein phosphatases" evidence="9">
    <location>
        <begin position="94"/>
        <end position="148"/>
    </location>
</feature>
<evidence type="ECO:0000313" key="10">
    <source>
        <dbReference type="EMBL" id="ETO26907.1"/>
    </source>
</evidence>
<comment type="catalytic activity">
    <reaction evidence="4">
        <text>O-phospho-L-seryl-[protein] + H2O = L-seryl-[protein] + phosphate</text>
        <dbReference type="Rhea" id="RHEA:20629"/>
        <dbReference type="Rhea" id="RHEA-COMP:9863"/>
        <dbReference type="Rhea" id="RHEA-COMP:11604"/>
        <dbReference type="ChEBI" id="CHEBI:15377"/>
        <dbReference type="ChEBI" id="CHEBI:29999"/>
        <dbReference type="ChEBI" id="CHEBI:43474"/>
        <dbReference type="ChEBI" id="CHEBI:83421"/>
        <dbReference type="EC" id="3.1.3.16"/>
    </reaction>
</comment>
<evidence type="ECO:0000259" key="8">
    <source>
        <dbReference type="PROSITE" id="PS50054"/>
    </source>
</evidence>
<name>X6NNH0_RETFI</name>
<comment type="caution">
    <text evidence="10">The sequence shown here is derived from an EMBL/GenBank/DDBJ whole genome shotgun (WGS) entry which is preliminary data.</text>
</comment>
<feature type="domain" description="Tyrosine-protein phosphatase" evidence="8">
    <location>
        <begin position="30"/>
        <end position="174"/>
    </location>
</feature>
<dbReference type="GO" id="GO:0004725">
    <property type="term" value="F:protein tyrosine phosphatase activity"/>
    <property type="evidence" value="ECO:0007669"/>
    <property type="project" value="TreeGrafter"/>
</dbReference>
<protein>
    <submittedName>
        <fullName evidence="10">Leucine rich repeat and phosphatase domain containing protein</fullName>
    </submittedName>
</protein>
<feature type="compositionally biased region" description="Basic and acidic residues" evidence="7">
    <location>
        <begin position="251"/>
        <end position="260"/>
    </location>
</feature>
<sequence length="390" mass="45713">MKFKKKTKTKQVTNQTPNFPCFFYKKKQKYMDEVFPNVWLGQYEAVQKSQNSMLQQRRITHVVSIGSYEEWWKTRKEPKHMLLDFKDSPFVFVTDYFKQVFEFMDEATVRGNGVLIHCDEKRSRSGAIVVAYLMKKTQKQYTETLNKILAHSKKVMPNIGFQIQVLKMFFVFFNSNQSKKKKAKHSNFKQLRNFGKARWNMSVQYSNKINIEKELANALKNLMTQVSKLQSDITKKEQLYVTITNISSSSDLKENKDLNPKKTPVPSLNSPNGNGSSDTNQEKAWKRSVVIGLNQNDLNIFRKEWVLLAFLCHQFQLYQIPVHTNTINILYILGEMYFLDLLQTFRDIFQPENQSLVLDYDSPSDAIAKALQAYNQKDKQKEKEQTKHVS</sequence>
<dbReference type="GO" id="GO:0005829">
    <property type="term" value="C:cytosol"/>
    <property type="evidence" value="ECO:0007669"/>
    <property type="project" value="TreeGrafter"/>
</dbReference>
<dbReference type="Gene3D" id="3.90.190.10">
    <property type="entry name" value="Protein tyrosine phosphatase superfamily"/>
    <property type="match status" value="1"/>
</dbReference>
<dbReference type="Proteomes" id="UP000023152">
    <property type="component" value="Unassembled WGS sequence"/>
</dbReference>
<accession>X6NNH0</accession>
<dbReference type="GO" id="GO:0007165">
    <property type="term" value="P:signal transduction"/>
    <property type="evidence" value="ECO:0007669"/>
    <property type="project" value="TreeGrafter"/>
</dbReference>
<dbReference type="InterPro" id="IPR029021">
    <property type="entry name" value="Prot-tyrosine_phosphatase-like"/>
</dbReference>
<dbReference type="PROSITE" id="PS50054">
    <property type="entry name" value="TYR_PHOSPHATASE_DUAL"/>
    <property type="match status" value="1"/>
</dbReference>
<dbReference type="InterPro" id="IPR000340">
    <property type="entry name" value="Dual-sp_phosphatase_cat-dom"/>
</dbReference>
<proteinExistence type="inferred from homology"/>
<dbReference type="PANTHER" id="PTHR45948">
    <property type="entry name" value="DUAL SPECIFICITY PROTEIN PHOSPHATASE DDB_G0269404-RELATED"/>
    <property type="match status" value="1"/>
</dbReference>
<dbReference type="Pfam" id="PF00782">
    <property type="entry name" value="DSPc"/>
    <property type="match status" value="1"/>
</dbReference>
<dbReference type="InterPro" id="IPR000387">
    <property type="entry name" value="Tyr_Pase_dom"/>
</dbReference>
<keyword evidence="6" id="KW-0175">Coiled coil</keyword>
<feature type="region of interest" description="Disordered" evidence="7">
    <location>
        <begin position="251"/>
        <end position="281"/>
    </location>
</feature>
<evidence type="ECO:0000256" key="7">
    <source>
        <dbReference type="SAM" id="MobiDB-lite"/>
    </source>
</evidence>
<evidence type="ECO:0000256" key="6">
    <source>
        <dbReference type="SAM" id="Coils"/>
    </source>
</evidence>
<evidence type="ECO:0000313" key="11">
    <source>
        <dbReference type="Proteomes" id="UP000023152"/>
    </source>
</evidence>